<feature type="compositionally biased region" description="Low complexity" evidence="1">
    <location>
        <begin position="42"/>
        <end position="56"/>
    </location>
</feature>
<organism evidence="2 3">
    <name type="scientific">Kwoniella europaea PYCC6329</name>
    <dbReference type="NCBI Taxonomy" id="1423913"/>
    <lineage>
        <taxon>Eukaryota</taxon>
        <taxon>Fungi</taxon>
        <taxon>Dikarya</taxon>
        <taxon>Basidiomycota</taxon>
        <taxon>Agaricomycotina</taxon>
        <taxon>Tremellomycetes</taxon>
        <taxon>Tremellales</taxon>
        <taxon>Cryptococcaceae</taxon>
        <taxon>Kwoniella</taxon>
    </lineage>
</organism>
<sequence>MATNPKDWNYTPSLPRKDSFNPSRIYIMSNNPDDIATPTLEPDTISSIPSPSPLPLSDSVYPPPSGGCDYTTCLNTSATTSSRNMNMEDQHYALTLSNRISEERTRIAEERLFDTQYQLELAFKTVTLVHTTKSKLLDKVSYQMAQQDFEGCMKVDHQLSHYPPSVRERMVRSLSEGFFQKLVEGLVESKVKEVWERSIRSCSNPEKTLQNLIEKSELRVRGSYEPDSTKRTLLHGTELTKEYLTAKKYSLIIPNEETEMGMPTLGRNTYDLRVYFKNSLGAPKLPERKRPLWPDEYTSC</sequence>
<accession>A0AAX4KCI6</accession>
<evidence type="ECO:0000256" key="1">
    <source>
        <dbReference type="SAM" id="MobiDB-lite"/>
    </source>
</evidence>
<evidence type="ECO:0000313" key="3">
    <source>
        <dbReference type="Proteomes" id="UP001358614"/>
    </source>
</evidence>
<evidence type="ECO:0000313" key="2">
    <source>
        <dbReference type="EMBL" id="WWD04085.1"/>
    </source>
</evidence>
<name>A0AAX4KCI6_9TREE</name>
<protein>
    <submittedName>
        <fullName evidence="2">Uncharacterized protein</fullName>
    </submittedName>
</protein>
<dbReference type="AlphaFoldDB" id="A0AAX4KCI6"/>
<dbReference type="Proteomes" id="UP001358614">
    <property type="component" value="Chromosome 1"/>
</dbReference>
<gene>
    <name evidence="2" type="ORF">V865_002150</name>
</gene>
<proteinExistence type="predicted"/>
<keyword evidence="3" id="KW-1185">Reference proteome</keyword>
<dbReference type="RefSeq" id="XP_066082052.1">
    <property type="nucleotide sequence ID" value="XM_066225955.1"/>
</dbReference>
<dbReference type="GeneID" id="91100954"/>
<feature type="region of interest" description="Disordered" evidence="1">
    <location>
        <begin position="32"/>
        <end position="56"/>
    </location>
</feature>
<dbReference type="EMBL" id="CP144089">
    <property type="protein sequence ID" value="WWD04085.1"/>
    <property type="molecule type" value="Genomic_DNA"/>
</dbReference>
<reference evidence="2 3" key="1">
    <citation type="submission" date="2024-01" db="EMBL/GenBank/DDBJ databases">
        <title>Comparative genomics of Cryptococcus and Kwoniella reveals pathogenesis evolution and contrasting modes of karyotype evolution via chromosome fusion or intercentromeric recombination.</title>
        <authorList>
            <person name="Coelho M.A."/>
            <person name="David-Palma M."/>
            <person name="Shea T."/>
            <person name="Bowers K."/>
            <person name="McGinley-Smith S."/>
            <person name="Mohammad A.W."/>
            <person name="Gnirke A."/>
            <person name="Yurkov A.M."/>
            <person name="Nowrousian M."/>
            <person name="Sun S."/>
            <person name="Cuomo C.A."/>
            <person name="Heitman J."/>
        </authorList>
    </citation>
    <scope>NUCLEOTIDE SEQUENCE [LARGE SCALE GENOMIC DNA]</scope>
    <source>
        <strain evidence="2 3">PYCC6329</strain>
    </source>
</reference>
<dbReference type="KEGG" id="ker:91100954"/>